<organism evidence="10 11">
    <name type="scientific">Halomarina salina</name>
    <dbReference type="NCBI Taxonomy" id="1872699"/>
    <lineage>
        <taxon>Archaea</taxon>
        <taxon>Methanobacteriati</taxon>
        <taxon>Methanobacteriota</taxon>
        <taxon>Stenosarchaea group</taxon>
        <taxon>Halobacteria</taxon>
        <taxon>Halobacteriales</taxon>
        <taxon>Natronomonadaceae</taxon>
        <taxon>Halomarina</taxon>
    </lineage>
</organism>
<feature type="transmembrane region" description="Helical" evidence="9">
    <location>
        <begin position="191"/>
        <end position="210"/>
    </location>
</feature>
<keyword evidence="4 9" id="KW-0812">Transmembrane</keyword>
<dbReference type="InterPro" id="IPR001851">
    <property type="entry name" value="ABC_transp_permease"/>
</dbReference>
<evidence type="ECO:0000256" key="6">
    <source>
        <dbReference type="ARBA" id="ARBA00022989"/>
    </source>
</evidence>
<dbReference type="AlphaFoldDB" id="A0ABD5RTG2"/>
<keyword evidence="2" id="KW-0813">Transport</keyword>
<dbReference type="CDD" id="cd06582">
    <property type="entry name" value="TM_PBP1_LivH_like"/>
    <property type="match status" value="1"/>
</dbReference>
<comment type="similarity">
    <text evidence="8">Belongs to the binding-protein-dependent transport system permease family. LivHM subfamily.</text>
</comment>
<dbReference type="EMBL" id="JBHSQH010000002">
    <property type="protein sequence ID" value="MFC5973534.1"/>
    <property type="molecule type" value="Genomic_DNA"/>
</dbReference>
<keyword evidence="5" id="KW-0029">Amino-acid transport</keyword>
<protein>
    <submittedName>
        <fullName evidence="10">Branched-chain amino acid ABC transporter permease</fullName>
    </submittedName>
</protein>
<dbReference type="Pfam" id="PF02653">
    <property type="entry name" value="BPD_transp_2"/>
    <property type="match status" value="1"/>
</dbReference>
<gene>
    <name evidence="10" type="ORF">ACFPYI_19565</name>
</gene>
<evidence type="ECO:0000313" key="10">
    <source>
        <dbReference type="EMBL" id="MFC5973534.1"/>
    </source>
</evidence>
<evidence type="ECO:0000256" key="8">
    <source>
        <dbReference type="ARBA" id="ARBA00037998"/>
    </source>
</evidence>
<dbReference type="RefSeq" id="WP_247420494.1">
    <property type="nucleotide sequence ID" value="NZ_JALLGW010000003.1"/>
</dbReference>
<keyword evidence="11" id="KW-1185">Reference proteome</keyword>
<evidence type="ECO:0000313" key="11">
    <source>
        <dbReference type="Proteomes" id="UP001596099"/>
    </source>
</evidence>
<feature type="transmembrane region" description="Helical" evidence="9">
    <location>
        <begin position="6"/>
        <end position="23"/>
    </location>
</feature>
<keyword evidence="7 9" id="KW-0472">Membrane</keyword>
<comment type="subcellular location">
    <subcellularLocation>
        <location evidence="1">Cell membrane</location>
        <topology evidence="1">Multi-pass membrane protein</topology>
    </subcellularLocation>
</comment>
<keyword evidence="6 9" id="KW-1133">Transmembrane helix</keyword>
<accession>A0ABD5RTG2</accession>
<dbReference type="GO" id="GO:0005886">
    <property type="term" value="C:plasma membrane"/>
    <property type="evidence" value="ECO:0007669"/>
    <property type="project" value="UniProtKB-SubCell"/>
</dbReference>
<evidence type="ECO:0000256" key="3">
    <source>
        <dbReference type="ARBA" id="ARBA00022475"/>
    </source>
</evidence>
<name>A0ABD5RTG2_9EURY</name>
<reference evidence="10 11" key="1">
    <citation type="journal article" date="2019" name="Int. J. Syst. Evol. Microbiol.">
        <title>The Global Catalogue of Microorganisms (GCM) 10K type strain sequencing project: providing services to taxonomists for standard genome sequencing and annotation.</title>
        <authorList>
            <consortium name="The Broad Institute Genomics Platform"/>
            <consortium name="The Broad Institute Genome Sequencing Center for Infectious Disease"/>
            <person name="Wu L."/>
            <person name="Ma J."/>
        </authorList>
    </citation>
    <scope>NUCLEOTIDE SEQUENCE [LARGE SCALE GENOMIC DNA]</scope>
    <source>
        <strain evidence="10 11">CGMCC 1.12543</strain>
    </source>
</reference>
<dbReference type="PANTHER" id="PTHR11795:SF445">
    <property type="entry name" value="AMINO ACID ABC TRANSPORTER PERMEASE PROTEIN"/>
    <property type="match status" value="1"/>
</dbReference>
<feature type="transmembrane region" description="Helical" evidence="9">
    <location>
        <begin position="222"/>
        <end position="251"/>
    </location>
</feature>
<dbReference type="PANTHER" id="PTHR11795">
    <property type="entry name" value="BRANCHED-CHAIN AMINO ACID TRANSPORT SYSTEM PERMEASE PROTEIN LIVH"/>
    <property type="match status" value="1"/>
</dbReference>
<dbReference type="Proteomes" id="UP001596099">
    <property type="component" value="Unassembled WGS sequence"/>
</dbReference>
<evidence type="ECO:0000256" key="5">
    <source>
        <dbReference type="ARBA" id="ARBA00022970"/>
    </source>
</evidence>
<sequence length="293" mass="30665">MVDVTIILSLLASGLLLAGVYMLTSMGMALVFGVMEVVNFAHGGLIMAGGYITYWLFTEVGVDPILSLVVVIPAMFAVGYAAQWVFVEHVVGEEDLYSLLLTFGLLLVLESTFRVVFSTETVTIPYLSQGVDVASIGLSLKEVASGGIGFVVTGVLFAFLSRSSLGQAIRATSQAPDLAEASGINAPRIRAITFGVGSLLAGIGGTAYFISYGISPIGGRHLLLIAFVVIVLGGMGSIKGAGVAAVLIGVFQTFAEYYAGSHRALLVMYLGIAVVLLVRPHGLFGEPEDRLHG</sequence>
<evidence type="ECO:0000256" key="7">
    <source>
        <dbReference type="ARBA" id="ARBA00023136"/>
    </source>
</evidence>
<keyword evidence="3" id="KW-1003">Cell membrane</keyword>
<evidence type="ECO:0000256" key="1">
    <source>
        <dbReference type="ARBA" id="ARBA00004651"/>
    </source>
</evidence>
<evidence type="ECO:0000256" key="4">
    <source>
        <dbReference type="ARBA" id="ARBA00022692"/>
    </source>
</evidence>
<feature type="transmembrane region" description="Helical" evidence="9">
    <location>
        <begin position="65"/>
        <end position="87"/>
    </location>
</feature>
<proteinExistence type="inferred from homology"/>
<dbReference type="InterPro" id="IPR052157">
    <property type="entry name" value="BCAA_transport_permease"/>
</dbReference>
<dbReference type="GO" id="GO:0006865">
    <property type="term" value="P:amino acid transport"/>
    <property type="evidence" value="ECO:0007669"/>
    <property type="project" value="UniProtKB-KW"/>
</dbReference>
<evidence type="ECO:0000256" key="2">
    <source>
        <dbReference type="ARBA" id="ARBA00022448"/>
    </source>
</evidence>
<evidence type="ECO:0000256" key="9">
    <source>
        <dbReference type="SAM" id="Phobius"/>
    </source>
</evidence>
<feature type="transmembrane region" description="Helical" evidence="9">
    <location>
        <begin position="30"/>
        <end position="53"/>
    </location>
</feature>
<feature type="transmembrane region" description="Helical" evidence="9">
    <location>
        <begin position="263"/>
        <end position="284"/>
    </location>
</feature>
<feature type="transmembrane region" description="Helical" evidence="9">
    <location>
        <begin position="143"/>
        <end position="160"/>
    </location>
</feature>
<feature type="transmembrane region" description="Helical" evidence="9">
    <location>
        <begin position="99"/>
        <end position="117"/>
    </location>
</feature>
<comment type="caution">
    <text evidence="10">The sequence shown here is derived from an EMBL/GenBank/DDBJ whole genome shotgun (WGS) entry which is preliminary data.</text>
</comment>